<gene>
    <name evidence="2" type="ORF">LCGC14_3036620</name>
</gene>
<sequence length="242" mass="27947">MAYTVLARKYRSQTFDDVKRLDVVFEMHTAEYFERDPNVKKRLVDTKEPLYMLDRHDDIPTSMKYPMDIITGLYRQYHTSSLTYLLALAYHSYCTTGKPGRVELYGIHMAAREEYQDQRPAVEYWIGLMEGAGMTVELPDGGVLLTGNGLYGLERYNPICWDMRQRMSALQMGLNDAVTAIKQKELQQARNWGAIKELDHWLLKVQRGEYSGFKRDVQEESTEAAVIESPEEQAAREKEGAL</sequence>
<accession>A0A0F8YYT4</accession>
<proteinExistence type="predicted"/>
<evidence type="ECO:0000313" key="2">
    <source>
        <dbReference type="EMBL" id="KKK59214.1"/>
    </source>
</evidence>
<feature type="region of interest" description="Disordered" evidence="1">
    <location>
        <begin position="221"/>
        <end position="242"/>
    </location>
</feature>
<dbReference type="AlphaFoldDB" id="A0A0F8YYT4"/>
<dbReference type="EMBL" id="LAZR01063592">
    <property type="protein sequence ID" value="KKK59214.1"/>
    <property type="molecule type" value="Genomic_DNA"/>
</dbReference>
<comment type="caution">
    <text evidence="2">The sequence shown here is derived from an EMBL/GenBank/DDBJ whole genome shotgun (WGS) entry which is preliminary data.</text>
</comment>
<name>A0A0F8YYT4_9ZZZZ</name>
<feature type="compositionally biased region" description="Basic and acidic residues" evidence="1">
    <location>
        <begin position="233"/>
        <end position="242"/>
    </location>
</feature>
<evidence type="ECO:0000256" key="1">
    <source>
        <dbReference type="SAM" id="MobiDB-lite"/>
    </source>
</evidence>
<reference evidence="2" key="1">
    <citation type="journal article" date="2015" name="Nature">
        <title>Complex archaea that bridge the gap between prokaryotes and eukaryotes.</title>
        <authorList>
            <person name="Spang A."/>
            <person name="Saw J.H."/>
            <person name="Jorgensen S.L."/>
            <person name="Zaremba-Niedzwiedzka K."/>
            <person name="Martijn J."/>
            <person name="Lind A.E."/>
            <person name="van Eijk R."/>
            <person name="Schleper C."/>
            <person name="Guy L."/>
            <person name="Ettema T.J."/>
        </authorList>
    </citation>
    <scope>NUCLEOTIDE SEQUENCE</scope>
</reference>
<organism evidence="2">
    <name type="scientific">marine sediment metagenome</name>
    <dbReference type="NCBI Taxonomy" id="412755"/>
    <lineage>
        <taxon>unclassified sequences</taxon>
        <taxon>metagenomes</taxon>
        <taxon>ecological metagenomes</taxon>
    </lineage>
</organism>
<protein>
    <submittedName>
        <fullName evidence="2">Uncharacterized protein</fullName>
    </submittedName>
</protein>